<dbReference type="RefSeq" id="WP_227478131.1">
    <property type="nucleotide sequence ID" value="NZ_JAFMPT010000041.1"/>
</dbReference>
<accession>A0ABS8ER03</accession>
<sequence length="290" mass="33188">MISILPDFNSIFRICDWIELYILCDSSRLSKSKLINMLNANGIGSTDDVHSTEVLVADIHSELERRERMMGDNPIFTLDDNQVVRRNGHTWEDVPEYVMCLVFSLQGVKKIKGDEDGTKLFERIGKDVIASYLDGNAIVLGFPNSMSLNAQIEELAVKTNEIKSQDRCPANTDKDKGVDIIGWKEHKDGRNNQIVLLIQVAAGYHWNMKKAVSKKAWRDFVMWSADLNIGILVASTLDEIRFQKANDDYNLVFDRIRIFISLYRRNLTIDNALRLLVKDWCVKELNFEAA</sequence>
<evidence type="ECO:0000313" key="1">
    <source>
        <dbReference type="EMBL" id="MCC1485641.1"/>
    </source>
</evidence>
<reference evidence="2" key="2">
    <citation type="submission" date="2023-07" db="EMBL/GenBank/DDBJ databases">
        <title>Genome of Winogradskyella sp. E313.</title>
        <authorList>
            <person name="Zhou Y."/>
        </authorList>
    </citation>
    <scope>NUCLEOTIDE SEQUENCE [LARGE SCALE GENOMIC DNA]</scope>
    <source>
        <strain evidence="2">E313</strain>
    </source>
</reference>
<organism evidence="1 2">
    <name type="scientific">Winogradskyella immobilis</name>
    <dbReference type="NCBI Taxonomy" id="2816852"/>
    <lineage>
        <taxon>Bacteria</taxon>
        <taxon>Pseudomonadati</taxon>
        <taxon>Bacteroidota</taxon>
        <taxon>Flavobacteriia</taxon>
        <taxon>Flavobacteriales</taxon>
        <taxon>Flavobacteriaceae</taxon>
        <taxon>Winogradskyella</taxon>
    </lineage>
</organism>
<name>A0ABS8ER03_9FLAO</name>
<protein>
    <submittedName>
        <fullName evidence="1">Uncharacterized protein</fullName>
    </submittedName>
</protein>
<comment type="caution">
    <text evidence="1">The sequence shown here is derived from an EMBL/GenBank/DDBJ whole genome shotgun (WGS) entry which is preliminary data.</text>
</comment>
<dbReference type="EMBL" id="JAFMPT010000041">
    <property type="protein sequence ID" value="MCC1485641.1"/>
    <property type="molecule type" value="Genomic_DNA"/>
</dbReference>
<dbReference type="Proteomes" id="UP000778797">
    <property type="component" value="Unassembled WGS sequence"/>
</dbReference>
<gene>
    <name evidence="1" type="ORF">J1C55_13655</name>
</gene>
<reference evidence="2" key="1">
    <citation type="submission" date="2021-03" db="EMBL/GenBank/DDBJ databases">
        <title>Genome of Cognatishimia sp. F0-27.</title>
        <authorList>
            <person name="Ping X."/>
        </authorList>
    </citation>
    <scope>NUCLEOTIDE SEQUENCE [LARGE SCALE GENOMIC DNA]</scope>
    <source>
        <strain evidence="2">E313</strain>
    </source>
</reference>
<keyword evidence="2" id="KW-1185">Reference proteome</keyword>
<evidence type="ECO:0000313" key="2">
    <source>
        <dbReference type="Proteomes" id="UP000778797"/>
    </source>
</evidence>
<proteinExistence type="predicted"/>